<dbReference type="Pfam" id="PF00512">
    <property type="entry name" value="HisKA"/>
    <property type="match status" value="1"/>
</dbReference>
<dbReference type="CDD" id="cd00082">
    <property type="entry name" value="HisKA"/>
    <property type="match status" value="1"/>
</dbReference>
<feature type="transmembrane region" description="Helical" evidence="5">
    <location>
        <begin position="20"/>
        <end position="45"/>
    </location>
</feature>
<evidence type="ECO:0000313" key="9">
    <source>
        <dbReference type="Proteomes" id="UP001597400"/>
    </source>
</evidence>
<dbReference type="InterPro" id="IPR007891">
    <property type="entry name" value="CHASE3"/>
</dbReference>
<evidence type="ECO:0000256" key="1">
    <source>
        <dbReference type="ARBA" id="ARBA00000085"/>
    </source>
</evidence>
<dbReference type="InterPro" id="IPR005467">
    <property type="entry name" value="His_kinase_dom"/>
</dbReference>
<dbReference type="InterPro" id="IPR036890">
    <property type="entry name" value="HATPase_C_sf"/>
</dbReference>
<feature type="transmembrane region" description="Helical" evidence="5">
    <location>
        <begin position="197"/>
        <end position="221"/>
    </location>
</feature>
<dbReference type="SUPFAM" id="SSF52172">
    <property type="entry name" value="CheY-like"/>
    <property type="match status" value="1"/>
</dbReference>
<dbReference type="Proteomes" id="UP001597400">
    <property type="component" value="Unassembled WGS sequence"/>
</dbReference>
<reference evidence="9" key="1">
    <citation type="journal article" date="2019" name="Int. J. Syst. Evol. Microbiol.">
        <title>The Global Catalogue of Microorganisms (GCM) 10K type strain sequencing project: providing services to taxonomists for standard genome sequencing and annotation.</title>
        <authorList>
            <consortium name="The Broad Institute Genomics Platform"/>
            <consortium name="The Broad Institute Genome Sequencing Center for Infectious Disease"/>
            <person name="Wu L."/>
            <person name="Ma J."/>
        </authorList>
    </citation>
    <scope>NUCLEOTIDE SEQUENCE [LARGE SCALE GENOMIC DNA]</scope>
    <source>
        <strain evidence="9">CGMCC 1.12702</strain>
    </source>
</reference>
<comment type="catalytic activity">
    <reaction evidence="1">
        <text>ATP + protein L-histidine = ADP + protein N-phospho-L-histidine.</text>
        <dbReference type="EC" id="2.7.13.3"/>
    </reaction>
</comment>
<name>A0ABW4TX13_9SPHN</name>
<evidence type="ECO:0000256" key="4">
    <source>
        <dbReference type="PROSITE-ProRule" id="PRU00169"/>
    </source>
</evidence>
<dbReference type="SUPFAM" id="SSF55874">
    <property type="entry name" value="ATPase domain of HSP90 chaperone/DNA topoisomerase II/histidine kinase"/>
    <property type="match status" value="1"/>
</dbReference>
<dbReference type="PROSITE" id="PS50109">
    <property type="entry name" value="HIS_KIN"/>
    <property type="match status" value="1"/>
</dbReference>
<gene>
    <name evidence="8" type="ORF">ACFSGX_10815</name>
</gene>
<feature type="modified residue" description="4-aspartylphosphate" evidence="4">
    <location>
        <position position="584"/>
    </location>
</feature>
<comment type="caution">
    <text evidence="8">The sequence shown here is derived from an EMBL/GenBank/DDBJ whole genome shotgun (WGS) entry which is preliminary data.</text>
</comment>
<keyword evidence="8" id="KW-0547">Nucleotide-binding</keyword>
<dbReference type="InterPro" id="IPR003594">
    <property type="entry name" value="HATPase_dom"/>
</dbReference>
<dbReference type="InterPro" id="IPR003661">
    <property type="entry name" value="HisK_dim/P_dom"/>
</dbReference>
<feature type="domain" description="Histidine kinase" evidence="6">
    <location>
        <begin position="291"/>
        <end position="512"/>
    </location>
</feature>
<dbReference type="SUPFAM" id="SSF47384">
    <property type="entry name" value="Homodimeric domain of signal transducing histidine kinase"/>
    <property type="match status" value="1"/>
</dbReference>
<evidence type="ECO:0000256" key="3">
    <source>
        <dbReference type="ARBA" id="ARBA00022553"/>
    </source>
</evidence>
<evidence type="ECO:0000256" key="5">
    <source>
        <dbReference type="SAM" id="Phobius"/>
    </source>
</evidence>
<evidence type="ECO:0000259" key="7">
    <source>
        <dbReference type="PROSITE" id="PS50110"/>
    </source>
</evidence>
<dbReference type="PRINTS" id="PR00344">
    <property type="entry name" value="BCTRLSENSOR"/>
</dbReference>
<feature type="domain" description="Response regulatory" evidence="7">
    <location>
        <begin position="534"/>
        <end position="647"/>
    </location>
</feature>
<organism evidence="8 9">
    <name type="scientific">Sphingomonas arantia</name>
    <dbReference type="NCBI Taxonomy" id="1460676"/>
    <lineage>
        <taxon>Bacteria</taxon>
        <taxon>Pseudomonadati</taxon>
        <taxon>Pseudomonadota</taxon>
        <taxon>Alphaproteobacteria</taxon>
        <taxon>Sphingomonadales</taxon>
        <taxon>Sphingomonadaceae</taxon>
        <taxon>Sphingomonas</taxon>
    </lineage>
</organism>
<dbReference type="InterPro" id="IPR001789">
    <property type="entry name" value="Sig_transdc_resp-reg_receiver"/>
</dbReference>
<evidence type="ECO:0000259" key="6">
    <source>
        <dbReference type="PROSITE" id="PS50109"/>
    </source>
</evidence>
<dbReference type="Gene3D" id="3.40.50.2300">
    <property type="match status" value="1"/>
</dbReference>
<dbReference type="GO" id="GO:0005524">
    <property type="term" value="F:ATP binding"/>
    <property type="evidence" value="ECO:0007669"/>
    <property type="project" value="UniProtKB-KW"/>
</dbReference>
<dbReference type="PROSITE" id="PS50110">
    <property type="entry name" value="RESPONSE_REGULATORY"/>
    <property type="match status" value="1"/>
</dbReference>
<dbReference type="EMBL" id="JBHUGS010000002">
    <property type="protein sequence ID" value="MFD1951254.1"/>
    <property type="molecule type" value="Genomic_DNA"/>
</dbReference>
<dbReference type="PANTHER" id="PTHR43065:SF42">
    <property type="entry name" value="TWO-COMPONENT SENSOR PPRA"/>
    <property type="match status" value="1"/>
</dbReference>
<dbReference type="Gene3D" id="1.10.287.130">
    <property type="match status" value="1"/>
</dbReference>
<keyword evidence="8" id="KW-0067">ATP-binding</keyword>
<dbReference type="InterPro" id="IPR036097">
    <property type="entry name" value="HisK_dim/P_sf"/>
</dbReference>
<dbReference type="SMART" id="SM00448">
    <property type="entry name" value="REC"/>
    <property type="match status" value="1"/>
</dbReference>
<keyword evidence="5" id="KW-0812">Transmembrane</keyword>
<dbReference type="Pfam" id="PF00072">
    <property type="entry name" value="Response_reg"/>
    <property type="match status" value="1"/>
</dbReference>
<dbReference type="Pfam" id="PF02518">
    <property type="entry name" value="HATPase_c"/>
    <property type="match status" value="1"/>
</dbReference>
<proteinExistence type="predicted"/>
<sequence>MTAPLPRTSDAEPPNWWQNIWVRAGAMAVALLLALLVTLVGIANARRDTALSLQRHSYEVLLAIRDFDVAMARAEAALGRFAISGAPPAGRAYFDHWALAGARLDTLTGFTAPDPVQRPVIAALRVLYERRRAELDAPARSAGTRQAWAALTAFDRAGRSPSIDQLSTLVDRVSRHERATLTSLSAQAERSGAQSDILATLLSLLGVVLSIVGVVLGTLAVRAVHARREAGRRADVAADRAGALELAVEARTRELRDANVRLQVEATTRAAAEAQLHQAQKMEAVGQLTGGIAHDFNNMLAVVLGGLELAQRRLTNSPKDVARHLDQALDGATRAAALTRRLLAFARAEPLRPEHVDAARLIRGMRDLLDRALGERIVVALTIADDCWATWCDPHQLENAVLNLTVNARDALDGEGRVDIITTNCRVAADEVGKLAPGDYLRIEVRDTGCGMDPAVIERAFEPFFTTKPIGKGTGLGLSQIFGFARQSGGDILISSQPGAGTGVSLYLPRHIAEVARPAISAPSPATADGRGETVMVVEDDPRVRTSTVEALVELGYRPIACACGEDALSALRTERDVRLVISDVVMPGMTGPDLVAAIRADHPHVATIFVTGYVGDADTGDRLRGQDVLRKPFTIAGLARAVRTGLATTEPAGT</sequence>
<dbReference type="SMART" id="SM00387">
    <property type="entry name" value="HATPase_c"/>
    <property type="match status" value="1"/>
</dbReference>
<dbReference type="PANTHER" id="PTHR43065">
    <property type="entry name" value="SENSOR HISTIDINE KINASE"/>
    <property type="match status" value="1"/>
</dbReference>
<accession>A0ABW4TX13</accession>
<dbReference type="RefSeq" id="WP_380929774.1">
    <property type="nucleotide sequence ID" value="NZ_JBHUGS010000002.1"/>
</dbReference>
<keyword evidence="5" id="KW-0472">Membrane</keyword>
<dbReference type="InterPro" id="IPR011006">
    <property type="entry name" value="CheY-like_superfamily"/>
</dbReference>
<protein>
    <recommendedName>
        <fullName evidence="2">histidine kinase</fullName>
        <ecNumber evidence="2">2.7.13.3</ecNumber>
    </recommendedName>
</protein>
<dbReference type="InterPro" id="IPR004358">
    <property type="entry name" value="Sig_transdc_His_kin-like_C"/>
</dbReference>
<dbReference type="EC" id="2.7.13.3" evidence="2"/>
<evidence type="ECO:0000313" key="8">
    <source>
        <dbReference type="EMBL" id="MFD1951254.1"/>
    </source>
</evidence>
<dbReference type="Gene3D" id="3.30.565.10">
    <property type="entry name" value="Histidine kinase-like ATPase, C-terminal domain"/>
    <property type="match status" value="1"/>
</dbReference>
<keyword evidence="9" id="KW-1185">Reference proteome</keyword>
<keyword evidence="3 4" id="KW-0597">Phosphoprotein</keyword>
<evidence type="ECO:0000256" key="2">
    <source>
        <dbReference type="ARBA" id="ARBA00012438"/>
    </source>
</evidence>
<dbReference type="Pfam" id="PF05227">
    <property type="entry name" value="CHASE3"/>
    <property type="match status" value="1"/>
</dbReference>
<dbReference type="SMART" id="SM00388">
    <property type="entry name" value="HisKA"/>
    <property type="match status" value="1"/>
</dbReference>
<keyword evidence="5" id="KW-1133">Transmembrane helix</keyword>